<keyword evidence="2" id="KW-1185">Reference proteome</keyword>
<dbReference type="AlphaFoldDB" id="A0A848B228"/>
<dbReference type="Proteomes" id="UP000543804">
    <property type="component" value="Unassembled WGS sequence"/>
</dbReference>
<accession>A0A848B228</accession>
<evidence type="ECO:0000313" key="1">
    <source>
        <dbReference type="EMBL" id="NMD97933.1"/>
    </source>
</evidence>
<evidence type="ECO:0000313" key="2">
    <source>
        <dbReference type="Proteomes" id="UP000543804"/>
    </source>
</evidence>
<name>A0A848B228_9FIRM</name>
<organism evidence="1 2">
    <name type="scientific">Selenomonas bovis</name>
    <dbReference type="NCBI Taxonomy" id="416586"/>
    <lineage>
        <taxon>Bacteria</taxon>
        <taxon>Bacillati</taxon>
        <taxon>Bacillota</taxon>
        <taxon>Negativicutes</taxon>
        <taxon>Selenomonadales</taxon>
        <taxon>Selenomonadaceae</taxon>
        <taxon>Selenomonas</taxon>
    </lineage>
</organism>
<protein>
    <submittedName>
        <fullName evidence="1">Uncharacterized protein</fullName>
    </submittedName>
</protein>
<dbReference type="RefSeq" id="WP_170076852.1">
    <property type="nucleotide sequence ID" value="NZ_JABAFA010000001.1"/>
</dbReference>
<proteinExistence type="predicted"/>
<sequence length="133" mass="15189">MGQKQFNERLESVIHAARVRFMERLREAYFHGYAEKLLRRYHLADALLEARSESGLLSLEKAAADLLEARIRRARRGGYLAACLRELHMEDLLRRKRKQPVLLLVQRENEAAAATVADAPAARGLHASLRCVK</sequence>
<comment type="caution">
    <text evidence="1">The sequence shown here is derived from an EMBL/GenBank/DDBJ whole genome shotgun (WGS) entry which is preliminary data.</text>
</comment>
<reference evidence="1 2" key="1">
    <citation type="submission" date="2020-04" db="EMBL/GenBank/DDBJ databases">
        <authorList>
            <person name="Hitch T.C.A."/>
            <person name="Wylensek D."/>
            <person name="Clavel T."/>
        </authorList>
    </citation>
    <scope>NUCLEOTIDE SEQUENCE [LARGE SCALE GENOMIC DNA]</scope>
    <source>
        <strain evidence="1 2">PG-130-P53-12</strain>
    </source>
</reference>
<gene>
    <name evidence="1" type="ORF">HF878_00335</name>
</gene>
<dbReference type="EMBL" id="JABAFA010000001">
    <property type="protein sequence ID" value="NMD97933.1"/>
    <property type="molecule type" value="Genomic_DNA"/>
</dbReference>